<dbReference type="InterPro" id="IPR050611">
    <property type="entry name" value="ABCF"/>
</dbReference>
<evidence type="ECO:0000259" key="4">
    <source>
        <dbReference type="Pfam" id="PF00005"/>
    </source>
</evidence>
<feature type="non-terminal residue" evidence="5">
    <location>
        <position position="443"/>
    </location>
</feature>
<feature type="compositionally biased region" description="Basic residues" evidence="3">
    <location>
        <begin position="62"/>
        <end position="73"/>
    </location>
</feature>
<dbReference type="PANTHER" id="PTHR19211">
    <property type="entry name" value="ATP-BINDING TRANSPORT PROTEIN-RELATED"/>
    <property type="match status" value="1"/>
</dbReference>
<evidence type="ECO:0000313" key="6">
    <source>
        <dbReference type="Proteomes" id="UP000673691"/>
    </source>
</evidence>
<dbReference type="OrthoDB" id="2110130at2759"/>
<name>A0A8H7ZP89_9FUNG</name>
<keyword evidence="5" id="KW-0378">Hydrolase</keyword>
<dbReference type="GO" id="GO:0016887">
    <property type="term" value="F:ATP hydrolysis activity"/>
    <property type="evidence" value="ECO:0007669"/>
    <property type="project" value="InterPro"/>
</dbReference>
<keyword evidence="1" id="KW-0677">Repeat</keyword>
<dbReference type="GO" id="GO:0005524">
    <property type="term" value="F:ATP binding"/>
    <property type="evidence" value="ECO:0007669"/>
    <property type="project" value="InterPro"/>
</dbReference>
<evidence type="ECO:0000256" key="3">
    <source>
        <dbReference type="SAM" id="MobiDB-lite"/>
    </source>
</evidence>
<comment type="caution">
    <text evidence="5">The sequence shown here is derived from an EMBL/GenBank/DDBJ whole genome shotgun (WGS) entry which is preliminary data.</text>
</comment>
<gene>
    <name evidence="5" type="ORF">BJ554DRAFT_3171</name>
</gene>
<dbReference type="InterPro" id="IPR003439">
    <property type="entry name" value="ABC_transporter-like_ATP-bd"/>
</dbReference>
<organism evidence="5 6">
    <name type="scientific">Olpidium bornovanus</name>
    <dbReference type="NCBI Taxonomy" id="278681"/>
    <lineage>
        <taxon>Eukaryota</taxon>
        <taxon>Fungi</taxon>
        <taxon>Fungi incertae sedis</taxon>
        <taxon>Olpidiomycota</taxon>
        <taxon>Olpidiomycotina</taxon>
        <taxon>Olpidiomycetes</taxon>
        <taxon>Olpidiales</taxon>
        <taxon>Olpidiaceae</taxon>
        <taxon>Olpidium</taxon>
    </lineage>
</organism>
<keyword evidence="6" id="KW-1185">Reference proteome</keyword>
<feature type="compositionally biased region" description="Basic residues" evidence="3">
    <location>
        <begin position="1"/>
        <end position="12"/>
    </location>
</feature>
<dbReference type="InterPro" id="IPR027417">
    <property type="entry name" value="P-loop_NTPase"/>
</dbReference>
<accession>A0A8H7ZP89</accession>
<evidence type="ECO:0000256" key="2">
    <source>
        <dbReference type="SAM" id="Coils"/>
    </source>
</evidence>
<dbReference type="PANTHER" id="PTHR19211:SF131">
    <property type="entry name" value="RIBOSOME BIOGENESIS ATPASE"/>
    <property type="match status" value="1"/>
</dbReference>
<feature type="domain" description="ABC transporter" evidence="4">
    <location>
        <begin position="288"/>
        <end position="442"/>
    </location>
</feature>
<sequence length="443" mass="47377">MPQPKKKGKAAKKKDGGGGAFAALAFEDDEVAAEEAAEKPASPEPEEPPSPEPEQAAAVLPAKKRGKAKKGKKGKADDELFPDDSAAAEQLIEASTTGEGDMDGENVEAGFGKKKKKGKKDTGRKAISVKNAFDILNAEGSTDDNVGSEGKEAEETVEALPENRPGIQSLSGDEGETLKSEIKGKKKPKESRESRKERLKKAKEADAAAAGKNEPEVLTGENAKYGNSGFERSQAAAYGYASGQPLGPEGTNPADAIAVTGNLVSAQNSRDLQVDKVTVQAFGKLLIKESELNLINGRRYGLIAPNGSGKSTLLHAIACGLMPMPRVLDVYLLDREYIPTETTGELTSLEAVLEIVEREKNHLGKEMEELLSDVHLHAVRIDAIQNRLTELEAEGADRRALSILKGLGFTEALISTKTKDLSGGWRMRISLARILFVRPTLIM</sequence>
<dbReference type="AlphaFoldDB" id="A0A8H7ZP89"/>
<dbReference type="Pfam" id="PF00005">
    <property type="entry name" value="ABC_tran"/>
    <property type="match status" value="1"/>
</dbReference>
<dbReference type="SUPFAM" id="SSF52540">
    <property type="entry name" value="P-loop containing nucleoside triphosphate hydrolases"/>
    <property type="match status" value="1"/>
</dbReference>
<dbReference type="Proteomes" id="UP000673691">
    <property type="component" value="Unassembled WGS sequence"/>
</dbReference>
<proteinExistence type="predicted"/>
<feature type="region of interest" description="Disordered" evidence="3">
    <location>
        <begin position="1"/>
        <end position="225"/>
    </location>
</feature>
<protein>
    <submittedName>
        <fullName evidence="5">P-loop containing nucleoside triphosphate hydrolase protein</fullName>
    </submittedName>
</protein>
<dbReference type="EMBL" id="JAEFCI010010904">
    <property type="protein sequence ID" value="KAG5456944.1"/>
    <property type="molecule type" value="Genomic_DNA"/>
</dbReference>
<feature type="coiled-coil region" evidence="2">
    <location>
        <begin position="346"/>
        <end position="373"/>
    </location>
</feature>
<reference evidence="5 6" key="1">
    <citation type="journal article" name="Sci. Rep.">
        <title>Genome-scale phylogenetic analyses confirm Olpidium as the closest living zoosporic fungus to the non-flagellated, terrestrial fungi.</title>
        <authorList>
            <person name="Chang Y."/>
            <person name="Rochon D."/>
            <person name="Sekimoto S."/>
            <person name="Wang Y."/>
            <person name="Chovatia M."/>
            <person name="Sandor L."/>
            <person name="Salamov A."/>
            <person name="Grigoriev I.V."/>
            <person name="Stajich J.E."/>
            <person name="Spatafora J.W."/>
        </authorList>
    </citation>
    <scope>NUCLEOTIDE SEQUENCE [LARGE SCALE GENOMIC DNA]</scope>
    <source>
        <strain evidence="5">S191</strain>
    </source>
</reference>
<dbReference type="Gene3D" id="3.40.50.300">
    <property type="entry name" value="P-loop containing nucleotide triphosphate hydrolases"/>
    <property type="match status" value="1"/>
</dbReference>
<evidence type="ECO:0000313" key="5">
    <source>
        <dbReference type="EMBL" id="KAG5456944.1"/>
    </source>
</evidence>
<feature type="compositionally biased region" description="Acidic residues" evidence="3">
    <location>
        <begin position="26"/>
        <end position="35"/>
    </location>
</feature>
<keyword evidence="2" id="KW-0175">Coiled coil</keyword>
<evidence type="ECO:0000256" key="1">
    <source>
        <dbReference type="ARBA" id="ARBA00022737"/>
    </source>
</evidence>
<feature type="compositionally biased region" description="Basic and acidic residues" evidence="3">
    <location>
        <begin position="190"/>
        <end position="206"/>
    </location>
</feature>